<dbReference type="Proteomes" id="UP001141422">
    <property type="component" value="Unassembled WGS sequence"/>
</dbReference>
<evidence type="ECO:0000256" key="2">
    <source>
        <dbReference type="SAM" id="Phobius"/>
    </source>
</evidence>
<accession>A0ABT4IJW5</accession>
<dbReference type="PRINTS" id="PR01868">
    <property type="entry name" value="ABCEFAMILY"/>
</dbReference>
<name>A0ABT4IJW5_9EURY</name>
<dbReference type="InterPro" id="IPR017896">
    <property type="entry name" value="4Fe4S_Fe-S-bd"/>
</dbReference>
<dbReference type="InterPro" id="IPR043941">
    <property type="entry name" value="EMC6-arch"/>
</dbReference>
<dbReference type="PROSITE" id="PS00198">
    <property type="entry name" value="4FE4S_FER_1"/>
    <property type="match status" value="1"/>
</dbReference>
<reference evidence="4" key="1">
    <citation type="submission" date="2022-12" db="EMBL/GenBank/DDBJ databases">
        <title>Isolation and characterisation of novel Methanocorpusculum spp. from native Australian herbivores indicates the genus is ancestrally host-associated.</title>
        <authorList>
            <person name="Volmer J.G."/>
            <person name="Soo R.M."/>
            <person name="Evans P.N."/>
            <person name="Hoedt E.C."/>
            <person name="Astorga Alsina A.L."/>
            <person name="Woodcroft B.J."/>
            <person name="Tyson G.W."/>
            <person name="Hugenholtz P."/>
            <person name="Morrison M."/>
        </authorList>
    </citation>
    <scope>NUCLEOTIDE SEQUENCE</scope>
    <source>
        <strain evidence="4">MG</strain>
    </source>
</reference>
<dbReference type="EMBL" id="JAPTGB010000029">
    <property type="protein sequence ID" value="MCZ0861552.1"/>
    <property type="molecule type" value="Genomic_DNA"/>
</dbReference>
<comment type="caution">
    <text evidence="4">The sequence shown here is derived from an EMBL/GenBank/DDBJ whole genome shotgun (WGS) entry which is preliminary data.</text>
</comment>
<dbReference type="Pfam" id="PF19094">
    <property type="entry name" value="EMC6_arch"/>
    <property type="match status" value="1"/>
</dbReference>
<dbReference type="Pfam" id="PF14697">
    <property type="entry name" value="Fer4_21"/>
    <property type="match status" value="1"/>
</dbReference>
<gene>
    <name evidence="4" type="ORF">O0S10_10035</name>
</gene>
<keyword evidence="2" id="KW-0472">Membrane</keyword>
<keyword evidence="2" id="KW-0812">Transmembrane</keyword>
<protein>
    <submittedName>
        <fullName evidence="4">4Fe-4S binding protein</fullName>
    </submittedName>
</protein>
<proteinExistence type="predicted"/>
<sequence length="218" mass="24135">MQVARVKKEKCSTADCNRCIRFCPVSRKDQPVIYIGRNKKATVNEELCNGCAKCVRICPEKAIEMITIPDPVDENLVPATEVQPADTAATPAPAADAPKQTAPPRKKETPEEKVVRKKAEHSERVIRTLIACVLGMIAGIASYFIAGTPNPETGTQADPFIGILILLVAIVLQRTIFILIRIDTAKLGKKDWFYQAFMTFAMWYLSWTIILSTSLLAE</sequence>
<evidence type="ECO:0000313" key="5">
    <source>
        <dbReference type="Proteomes" id="UP001141422"/>
    </source>
</evidence>
<feature type="compositionally biased region" description="Low complexity" evidence="1">
    <location>
        <begin position="87"/>
        <end position="103"/>
    </location>
</feature>
<evidence type="ECO:0000256" key="1">
    <source>
        <dbReference type="SAM" id="MobiDB-lite"/>
    </source>
</evidence>
<organism evidence="4 5">
    <name type="scientific">Methanocorpusculum petauri</name>
    <dbReference type="NCBI Taxonomy" id="3002863"/>
    <lineage>
        <taxon>Archaea</taxon>
        <taxon>Methanobacteriati</taxon>
        <taxon>Methanobacteriota</taxon>
        <taxon>Stenosarchaea group</taxon>
        <taxon>Methanomicrobia</taxon>
        <taxon>Methanomicrobiales</taxon>
        <taxon>Methanocorpusculaceae</taxon>
        <taxon>Methanocorpusculum</taxon>
    </lineage>
</organism>
<dbReference type="RefSeq" id="WP_268925742.1">
    <property type="nucleotide sequence ID" value="NZ_JAPTGB010000029.1"/>
</dbReference>
<dbReference type="Gene3D" id="3.30.70.20">
    <property type="match status" value="1"/>
</dbReference>
<evidence type="ECO:0000259" key="3">
    <source>
        <dbReference type="PROSITE" id="PS51379"/>
    </source>
</evidence>
<feature type="transmembrane region" description="Helical" evidence="2">
    <location>
        <begin position="160"/>
        <end position="180"/>
    </location>
</feature>
<keyword evidence="5" id="KW-1185">Reference proteome</keyword>
<feature type="compositionally biased region" description="Basic and acidic residues" evidence="1">
    <location>
        <begin position="105"/>
        <end position="114"/>
    </location>
</feature>
<feature type="domain" description="4Fe-4S ferredoxin-type" evidence="3">
    <location>
        <begin position="39"/>
        <end position="68"/>
    </location>
</feature>
<dbReference type="InterPro" id="IPR013283">
    <property type="entry name" value="RLI1"/>
</dbReference>
<dbReference type="SUPFAM" id="SSF54862">
    <property type="entry name" value="4Fe-4S ferredoxins"/>
    <property type="match status" value="1"/>
</dbReference>
<feature type="transmembrane region" description="Helical" evidence="2">
    <location>
        <begin position="125"/>
        <end position="145"/>
    </location>
</feature>
<dbReference type="InterPro" id="IPR017900">
    <property type="entry name" value="4Fe4S_Fe_S_CS"/>
</dbReference>
<dbReference type="PROSITE" id="PS51379">
    <property type="entry name" value="4FE4S_FER_2"/>
    <property type="match status" value="1"/>
</dbReference>
<feature type="region of interest" description="Disordered" evidence="1">
    <location>
        <begin position="87"/>
        <end position="116"/>
    </location>
</feature>
<feature type="transmembrane region" description="Helical" evidence="2">
    <location>
        <begin position="192"/>
        <end position="217"/>
    </location>
</feature>
<keyword evidence="2" id="KW-1133">Transmembrane helix</keyword>
<evidence type="ECO:0000313" key="4">
    <source>
        <dbReference type="EMBL" id="MCZ0861552.1"/>
    </source>
</evidence>